<accession>A0A9W9P644</accession>
<dbReference type="OrthoDB" id="270167at2759"/>
<dbReference type="GO" id="GO:0005634">
    <property type="term" value="C:nucleus"/>
    <property type="evidence" value="ECO:0007669"/>
    <property type="project" value="UniProtKB-SubCell"/>
</dbReference>
<organism evidence="8 9">
    <name type="scientific">Penicillium chermesinum</name>
    <dbReference type="NCBI Taxonomy" id="63820"/>
    <lineage>
        <taxon>Eukaryota</taxon>
        <taxon>Fungi</taxon>
        <taxon>Dikarya</taxon>
        <taxon>Ascomycota</taxon>
        <taxon>Pezizomycotina</taxon>
        <taxon>Eurotiomycetes</taxon>
        <taxon>Eurotiomycetidae</taxon>
        <taxon>Eurotiales</taxon>
        <taxon>Aspergillaceae</taxon>
        <taxon>Penicillium</taxon>
    </lineage>
</organism>
<reference evidence="8" key="2">
    <citation type="journal article" date="2023" name="IMA Fungus">
        <title>Comparative genomic study of the Penicillium genus elucidates a diverse pangenome and 15 lateral gene transfer events.</title>
        <authorList>
            <person name="Petersen C."/>
            <person name="Sorensen T."/>
            <person name="Nielsen M.R."/>
            <person name="Sondergaard T.E."/>
            <person name="Sorensen J.L."/>
            <person name="Fitzpatrick D.A."/>
            <person name="Frisvad J.C."/>
            <person name="Nielsen K.L."/>
        </authorList>
    </citation>
    <scope>NUCLEOTIDE SEQUENCE</scope>
    <source>
        <strain evidence="8">IBT 19713</strain>
    </source>
</reference>
<keyword evidence="2" id="KW-0479">Metal-binding</keyword>
<evidence type="ECO:0000256" key="3">
    <source>
        <dbReference type="ARBA" id="ARBA00023015"/>
    </source>
</evidence>
<dbReference type="Proteomes" id="UP001150941">
    <property type="component" value="Unassembled WGS sequence"/>
</dbReference>
<dbReference type="GO" id="GO:0006351">
    <property type="term" value="P:DNA-templated transcription"/>
    <property type="evidence" value="ECO:0007669"/>
    <property type="project" value="InterPro"/>
</dbReference>
<dbReference type="InterPro" id="IPR007219">
    <property type="entry name" value="XnlR_reg_dom"/>
</dbReference>
<evidence type="ECO:0000256" key="6">
    <source>
        <dbReference type="ARBA" id="ARBA00023242"/>
    </source>
</evidence>
<reference evidence="8" key="1">
    <citation type="submission" date="2022-11" db="EMBL/GenBank/DDBJ databases">
        <authorList>
            <person name="Petersen C."/>
        </authorList>
    </citation>
    <scope>NUCLEOTIDE SEQUENCE</scope>
    <source>
        <strain evidence="8">IBT 19713</strain>
    </source>
</reference>
<dbReference type="Gene3D" id="4.10.240.10">
    <property type="entry name" value="Zn(2)-C6 fungal-type DNA-binding domain"/>
    <property type="match status" value="1"/>
</dbReference>
<evidence type="ECO:0000313" key="8">
    <source>
        <dbReference type="EMBL" id="KAJ5238517.1"/>
    </source>
</evidence>
<dbReference type="GeneID" id="83199736"/>
<keyword evidence="6" id="KW-0539">Nucleus</keyword>
<name>A0A9W9P644_9EURO</name>
<evidence type="ECO:0000256" key="1">
    <source>
        <dbReference type="ARBA" id="ARBA00004123"/>
    </source>
</evidence>
<sequence length="485" mass="55031">MKPPLACKNCRARKKKCDRAYPVCSYCLRMRNRCEYRIDGHPDRPTRPVVALVPPANGTDGTQRVRYNAAMFLGYPRQSLPRPPAWPSTAVGPEVLDYVFGSGIEERRWLIAEFIRTVDPWVPFIPLQELQTRLLGEKGQMAGEDVLLLACIRLNTEPVPGGQPVNRAYLAVKSNFVSAEIYWTLSIRLLQALLLLLIYEHGHGVYPSAYTTLGSCARYLAALDINTGSEQEYSRDWMSGEVRRRLWWFVYVMDRSPARMRCSLSDDLSWKQEHPLQCSYLTLLSPASSNMGTFRLLVHAAFLVGRVVQLLSDRHAGHEVLPSRRTQLYRTIKALANVLEVELQTTLVSVSVARSTLNSAIFMLYSYDDPRDAEYRNVYDLAHPMSISAHTCRDLTEIYLSGDLTSAQRASPFLLAWGFRVLKYFYDRYQLDGHHESLEALNIMRKGMEALGNKWKLAEVYAVLLNVEQGCPAPDDAITAELTKS</sequence>
<dbReference type="GO" id="GO:0003677">
    <property type="term" value="F:DNA binding"/>
    <property type="evidence" value="ECO:0007669"/>
    <property type="project" value="UniProtKB-KW"/>
</dbReference>
<dbReference type="InterPro" id="IPR001138">
    <property type="entry name" value="Zn2Cys6_DnaBD"/>
</dbReference>
<dbReference type="CDD" id="cd12148">
    <property type="entry name" value="fungal_TF_MHR"/>
    <property type="match status" value="1"/>
</dbReference>
<dbReference type="GO" id="GO:0000981">
    <property type="term" value="F:DNA-binding transcription factor activity, RNA polymerase II-specific"/>
    <property type="evidence" value="ECO:0007669"/>
    <property type="project" value="InterPro"/>
</dbReference>
<dbReference type="InterPro" id="IPR036864">
    <property type="entry name" value="Zn2-C6_fun-type_DNA-bd_sf"/>
</dbReference>
<keyword evidence="5" id="KW-0804">Transcription</keyword>
<comment type="subcellular location">
    <subcellularLocation>
        <location evidence="1">Nucleus</location>
    </subcellularLocation>
</comment>
<dbReference type="SMART" id="SM00066">
    <property type="entry name" value="GAL4"/>
    <property type="match status" value="1"/>
</dbReference>
<evidence type="ECO:0000259" key="7">
    <source>
        <dbReference type="PROSITE" id="PS50048"/>
    </source>
</evidence>
<evidence type="ECO:0000256" key="2">
    <source>
        <dbReference type="ARBA" id="ARBA00022723"/>
    </source>
</evidence>
<dbReference type="CDD" id="cd00067">
    <property type="entry name" value="GAL4"/>
    <property type="match status" value="1"/>
</dbReference>
<dbReference type="PROSITE" id="PS50048">
    <property type="entry name" value="ZN2_CY6_FUNGAL_2"/>
    <property type="match status" value="1"/>
</dbReference>
<dbReference type="AlphaFoldDB" id="A0A9W9P644"/>
<dbReference type="RefSeq" id="XP_058331436.1">
    <property type="nucleotide sequence ID" value="XM_058472433.1"/>
</dbReference>
<protein>
    <submittedName>
        <fullName evidence="8">Fungal-specific transcription factor domain-containing protein</fullName>
    </submittedName>
</protein>
<proteinExistence type="predicted"/>
<evidence type="ECO:0000313" key="9">
    <source>
        <dbReference type="Proteomes" id="UP001150941"/>
    </source>
</evidence>
<dbReference type="PANTHER" id="PTHR47338:SF20">
    <property type="entry name" value="ZN(II)2CYS6 TRANSCRIPTION FACTOR (EUROFUNG)"/>
    <property type="match status" value="1"/>
</dbReference>
<evidence type="ECO:0000256" key="5">
    <source>
        <dbReference type="ARBA" id="ARBA00023163"/>
    </source>
</evidence>
<dbReference type="PROSITE" id="PS00463">
    <property type="entry name" value="ZN2_CY6_FUNGAL_1"/>
    <property type="match status" value="1"/>
</dbReference>
<dbReference type="GO" id="GO:0008270">
    <property type="term" value="F:zinc ion binding"/>
    <property type="evidence" value="ECO:0007669"/>
    <property type="project" value="InterPro"/>
</dbReference>
<dbReference type="Pfam" id="PF04082">
    <property type="entry name" value="Fungal_trans"/>
    <property type="match status" value="1"/>
</dbReference>
<evidence type="ECO:0000256" key="4">
    <source>
        <dbReference type="ARBA" id="ARBA00023125"/>
    </source>
</evidence>
<gene>
    <name evidence="8" type="ORF">N7468_003136</name>
</gene>
<dbReference type="PANTHER" id="PTHR47338">
    <property type="entry name" value="ZN(II)2CYS6 TRANSCRIPTION FACTOR (EUROFUNG)-RELATED"/>
    <property type="match status" value="1"/>
</dbReference>
<comment type="caution">
    <text evidence="8">The sequence shown here is derived from an EMBL/GenBank/DDBJ whole genome shotgun (WGS) entry which is preliminary data.</text>
</comment>
<feature type="domain" description="Zn(2)-C6 fungal-type" evidence="7">
    <location>
        <begin position="6"/>
        <end position="36"/>
    </location>
</feature>
<dbReference type="InterPro" id="IPR050815">
    <property type="entry name" value="TF_fung"/>
</dbReference>
<keyword evidence="3" id="KW-0805">Transcription regulation</keyword>
<keyword evidence="4" id="KW-0238">DNA-binding</keyword>
<dbReference type="Pfam" id="PF00172">
    <property type="entry name" value="Zn_clus"/>
    <property type="match status" value="1"/>
</dbReference>
<keyword evidence="9" id="KW-1185">Reference proteome</keyword>
<dbReference type="EMBL" id="JAPQKS010000003">
    <property type="protein sequence ID" value="KAJ5238517.1"/>
    <property type="molecule type" value="Genomic_DNA"/>
</dbReference>
<dbReference type="SUPFAM" id="SSF57701">
    <property type="entry name" value="Zn2/Cys6 DNA-binding domain"/>
    <property type="match status" value="1"/>
</dbReference>